<evidence type="ECO:0000313" key="10">
    <source>
        <dbReference type="EMBL" id="EIC21561.1"/>
    </source>
</evidence>
<comment type="similarity">
    <text evidence="2">Belongs to the CPA3 antiporters (TC 2.A.63) subunit F family.</text>
</comment>
<protein>
    <submittedName>
        <fullName evidence="10">Multisubunit Na+/H+ antiporter, MnhF subunit</fullName>
    </submittedName>
</protein>
<reference evidence="11" key="1">
    <citation type="submission" date="2011-06" db="EMBL/GenBank/DDBJ databases">
        <authorList>
            <consortium name="US DOE Joint Genome Institute (JGI-PGF)"/>
            <person name="Lucas S."/>
            <person name="Han J."/>
            <person name="Lapidus A."/>
            <person name="Cheng J.-F."/>
            <person name="Goodwin L."/>
            <person name="Pitluck S."/>
            <person name="Peters L."/>
            <person name="Land M.L."/>
            <person name="Hauser L."/>
            <person name="Vogl K."/>
            <person name="Liu Z."/>
            <person name="Overmann J."/>
            <person name="Frigaard N.-U."/>
            <person name="Bryant D.A."/>
            <person name="Woyke T.J."/>
        </authorList>
    </citation>
    <scope>NUCLEOTIDE SEQUENCE [LARGE SCALE GENOMIC DNA]</scope>
    <source>
        <strain evidence="11">970</strain>
    </source>
</reference>
<evidence type="ECO:0000313" key="11">
    <source>
        <dbReference type="Proteomes" id="UP000002964"/>
    </source>
</evidence>
<accession>H8Z236</accession>
<reference evidence="10 11" key="2">
    <citation type="submission" date="2011-11" db="EMBL/GenBank/DDBJ databases">
        <authorList>
            <consortium name="US DOE Joint Genome Institute"/>
            <person name="Lucas S."/>
            <person name="Han J."/>
            <person name="Lapidus A."/>
            <person name="Cheng J.-F."/>
            <person name="Goodwin L."/>
            <person name="Pitluck S."/>
            <person name="Peters L."/>
            <person name="Ovchinnikova G."/>
            <person name="Zhang X."/>
            <person name="Detter J.C."/>
            <person name="Han C."/>
            <person name="Tapia R."/>
            <person name="Land M."/>
            <person name="Hauser L."/>
            <person name="Kyrpides N."/>
            <person name="Ivanova N."/>
            <person name="Pagani I."/>
            <person name="Vogl K."/>
            <person name="Liu Z."/>
            <person name="Overmann J."/>
            <person name="Frigaard N.-U."/>
            <person name="Bryant D."/>
            <person name="Woyke T."/>
        </authorList>
    </citation>
    <scope>NUCLEOTIDE SEQUENCE [LARGE SCALE GENOMIC DNA]</scope>
    <source>
        <strain evidence="10 11">970</strain>
    </source>
</reference>
<dbReference type="RefSeq" id="WP_009148146.1">
    <property type="nucleotide sequence ID" value="NZ_CP121471.1"/>
</dbReference>
<keyword evidence="5 9" id="KW-0812">Transmembrane</keyword>
<organism evidence="10 11">
    <name type="scientific">Thiorhodovibrio frisius</name>
    <dbReference type="NCBI Taxonomy" id="631362"/>
    <lineage>
        <taxon>Bacteria</taxon>
        <taxon>Pseudomonadati</taxon>
        <taxon>Pseudomonadota</taxon>
        <taxon>Gammaproteobacteria</taxon>
        <taxon>Chromatiales</taxon>
        <taxon>Chromatiaceae</taxon>
        <taxon>Thiorhodovibrio</taxon>
    </lineage>
</organism>
<evidence type="ECO:0000256" key="8">
    <source>
        <dbReference type="SAM" id="MobiDB-lite"/>
    </source>
</evidence>
<dbReference type="Proteomes" id="UP000002964">
    <property type="component" value="Unassembled WGS sequence"/>
</dbReference>
<keyword evidence="11" id="KW-1185">Reference proteome</keyword>
<keyword evidence="7 9" id="KW-0472">Membrane</keyword>
<feature type="transmembrane region" description="Helical" evidence="9">
    <location>
        <begin position="33"/>
        <end position="51"/>
    </location>
</feature>
<dbReference type="AlphaFoldDB" id="H8Z236"/>
<dbReference type="eggNOG" id="COG2212">
    <property type="taxonomic scope" value="Bacteria"/>
</dbReference>
<evidence type="ECO:0000256" key="6">
    <source>
        <dbReference type="ARBA" id="ARBA00022989"/>
    </source>
</evidence>
<evidence type="ECO:0000256" key="3">
    <source>
        <dbReference type="ARBA" id="ARBA00022448"/>
    </source>
</evidence>
<evidence type="ECO:0000256" key="5">
    <source>
        <dbReference type="ARBA" id="ARBA00022692"/>
    </source>
</evidence>
<dbReference type="PANTHER" id="PTHR34702">
    <property type="entry name" value="NA(+)/H(+) ANTIPORTER SUBUNIT F1"/>
    <property type="match status" value="1"/>
</dbReference>
<feature type="region of interest" description="Disordered" evidence="8">
    <location>
        <begin position="81"/>
        <end position="108"/>
    </location>
</feature>
<sequence length="108" mass="11093">MTSWLLAFASFLLTTMAIGLVRALRGPTPADRLLAVQLLGTASIGVLLLLAAALEAPALADVALVFSLLAAVAVAALTRRRAPPSPAPTASAPESSPQPHNRSNRSQT</sequence>
<dbReference type="PANTHER" id="PTHR34702:SF1">
    <property type="entry name" value="NA(+)_H(+) ANTIPORTER SUBUNIT F"/>
    <property type="match status" value="1"/>
</dbReference>
<evidence type="ECO:0000256" key="2">
    <source>
        <dbReference type="ARBA" id="ARBA00009212"/>
    </source>
</evidence>
<feature type="compositionally biased region" description="Low complexity" evidence="8">
    <location>
        <begin position="88"/>
        <end position="99"/>
    </location>
</feature>
<comment type="subcellular location">
    <subcellularLocation>
        <location evidence="1">Cell membrane</location>
        <topology evidence="1">Multi-pass membrane protein</topology>
    </subcellularLocation>
</comment>
<keyword evidence="3" id="KW-0813">Transport</keyword>
<dbReference type="GO" id="GO:0015385">
    <property type="term" value="F:sodium:proton antiporter activity"/>
    <property type="evidence" value="ECO:0007669"/>
    <property type="project" value="TreeGrafter"/>
</dbReference>
<keyword evidence="4" id="KW-1003">Cell membrane</keyword>
<dbReference type="EMBL" id="JH603169">
    <property type="protein sequence ID" value="EIC21561.1"/>
    <property type="molecule type" value="Genomic_DNA"/>
</dbReference>
<name>H8Z236_9GAMM</name>
<dbReference type="InterPro" id="IPR007208">
    <property type="entry name" value="MrpF/PhaF-like"/>
</dbReference>
<feature type="transmembrane region" description="Helical" evidence="9">
    <location>
        <begin position="58"/>
        <end position="78"/>
    </location>
</feature>
<dbReference type="STRING" id="631362.Thi970DRAFT_01774"/>
<gene>
    <name evidence="10" type="ORF">Thi970DRAFT_01774</name>
</gene>
<evidence type="ECO:0000256" key="7">
    <source>
        <dbReference type="ARBA" id="ARBA00023136"/>
    </source>
</evidence>
<evidence type="ECO:0000256" key="4">
    <source>
        <dbReference type="ARBA" id="ARBA00022475"/>
    </source>
</evidence>
<evidence type="ECO:0000256" key="1">
    <source>
        <dbReference type="ARBA" id="ARBA00004651"/>
    </source>
</evidence>
<keyword evidence="6 9" id="KW-1133">Transmembrane helix</keyword>
<dbReference type="OrthoDB" id="6170784at2"/>
<dbReference type="HOGENOM" id="CLU_125825_6_0_6"/>
<proteinExistence type="inferred from homology"/>
<dbReference type="Pfam" id="PF04066">
    <property type="entry name" value="MrpF_PhaF"/>
    <property type="match status" value="1"/>
</dbReference>
<dbReference type="GO" id="GO:0005886">
    <property type="term" value="C:plasma membrane"/>
    <property type="evidence" value="ECO:0007669"/>
    <property type="project" value="UniProtKB-SubCell"/>
</dbReference>
<evidence type="ECO:0000256" key="9">
    <source>
        <dbReference type="SAM" id="Phobius"/>
    </source>
</evidence>